<name>A0A4Y6PRK1_PERCE</name>
<reference evidence="1 2" key="1">
    <citation type="submission" date="2019-06" db="EMBL/GenBank/DDBJ databases">
        <title>Persicimonas caeni gen. nov., sp. nov., a predatory bacterium isolated from solar saltern.</title>
        <authorList>
            <person name="Wang S."/>
        </authorList>
    </citation>
    <scope>NUCLEOTIDE SEQUENCE [LARGE SCALE GENOMIC DNA]</scope>
    <source>
        <strain evidence="1 2">YN101</strain>
    </source>
</reference>
<proteinExistence type="predicted"/>
<organism evidence="1 2">
    <name type="scientific">Persicimonas caeni</name>
    <dbReference type="NCBI Taxonomy" id="2292766"/>
    <lineage>
        <taxon>Bacteria</taxon>
        <taxon>Deltaproteobacteria</taxon>
        <taxon>Bradymonadales</taxon>
        <taxon>Bradymonadaceae</taxon>
        <taxon>Persicimonas</taxon>
    </lineage>
</organism>
<accession>A0A5B8Y4I6</accession>
<dbReference type="RefSeq" id="WP_141197436.1">
    <property type="nucleotide sequence ID" value="NZ_CP041186.1"/>
</dbReference>
<dbReference type="EMBL" id="CP041186">
    <property type="protein sequence ID" value="QDG50946.1"/>
    <property type="molecule type" value="Genomic_DNA"/>
</dbReference>
<evidence type="ECO:0000313" key="1">
    <source>
        <dbReference type="EMBL" id="QDG50946.1"/>
    </source>
</evidence>
<dbReference type="AlphaFoldDB" id="A0A4Y6PRK1"/>
<dbReference type="Proteomes" id="UP000315995">
    <property type="component" value="Chromosome"/>
</dbReference>
<gene>
    <name evidence="1" type="ORF">FIV42_09430</name>
</gene>
<protein>
    <submittedName>
        <fullName evidence="1">Uncharacterized protein</fullName>
    </submittedName>
</protein>
<evidence type="ECO:0000313" key="2">
    <source>
        <dbReference type="Proteomes" id="UP000315995"/>
    </source>
</evidence>
<accession>A0A4Y6PRK1</accession>
<keyword evidence="2" id="KW-1185">Reference proteome</keyword>
<sequence length="385" mass="41575">MSAFVMAGVSCADAEGSAQRVGETVGEARLHLAAAVPVDRDVARVRIDVYRCDSPEPVSSRRVGFTSASLDKLSGFEHKPVEFVRGHFFGRERWDLDAGCYYATAQPLGGNGEPLDGCAATQTTRVPLGPNTDHHFLLVARCGQMPSDVPMVDGALNFAPTVAELTTHRRTDRVEVCATARDPEGDHLRIRWSARTELGRATTAKPTSVQQIGKTLTECIALPRSILPVDVRATAVDGVEYASGAFASFEERRLRRFGIAAASRGQRTVRLEPASGRGCESPVEARTYWIRRDGRTLAPTDDLSMVRPGDVVEAEISVHGGCRDVHVELASFDGAERLFERDGGRRGPGTHILWVDVPEGDFEIALGIRVAGETRILDAGGSSTP</sequence>